<gene>
    <name evidence="1" type="ORF">HCEG_02046</name>
</gene>
<reference evidence="2" key="1">
    <citation type="submission" date="2008-07" db="EMBL/GenBank/DDBJ databases">
        <title>Annotation of Ajellomyces capsulatus strain H88.</title>
        <authorList>
            <person name="Champion M."/>
            <person name="Cuomo C."/>
            <person name="Ma L.-J."/>
            <person name="Henn M.R."/>
            <person name="Sil A."/>
            <person name="Goldman B."/>
            <person name="Young S.K."/>
            <person name="Kodira C.D."/>
            <person name="Zeng Q."/>
            <person name="Koehrsen M."/>
            <person name="Alvarado L."/>
            <person name="Berlin A."/>
            <person name="Borenstein D."/>
            <person name="Chen Z."/>
            <person name="Engels R."/>
            <person name="Freedman E."/>
            <person name="Gellesch M."/>
            <person name="Goldberg J."/>
            <person name="Griggs A."/>
            <person name="Gujja S."/>
            <person name="Heiman D."/>
            <person name="Hepburn T."/>
            <person name="Howarth C."/>
            <person name="Jen D."/>
            <person name="Larson L."/>
            <person name="Lewis B."/>
            <person name="Mehta T."/>
            <person name="Park D."/>
            <person name="Pearson M."/>
            <person name="Roberts A."/>
            <person name="Saif S."/>
            <person name="Shea T."/>
            <person name="Shenoy N."/>
            <person name="Sisk P."/>
            <person name="Stolte C."/>
            <person name="Sykes S."/>
            <person name="Walk T."/>
            <person name="White J."/>
            <person name="Yandava C."/>
            <person name="Klein B."/>
            <person name="McEwen J.G."/>
            <person name="Puccia R."/>
            <person name="Goldman G.H."/>
            <person name="Felipe M.S."/>
            <person name="Nino-Vega G."/>
            <person name="San-Blas G."/>
            <person name="Taylor J."/>
            <person name="Mendoza L."/>
            <person name="Galagan J."/>
            <person name="Nusbaum C."/>
            <person name="Birren B."/>
        </authorList>
    </citation>
    <scope>NUCLEOTIDE SEQUENCE [LARGE SCALE GENOMIC DNA]</scope>
    <source>
        <strain evidence="2">H88</strain>
    </source>
</reference>
<proteinExistence type="predicted"/>
<sequence length="266" mass="30558">MASQMSKELSGNLRMVLPRQAQWYWNLPSPLQHGVISDCHSGVQELDHHIRQAGRITRTSVAMSRLRLTRAGSFQSSDVSSDFFVSVAGCMYFIINEECQLKPNFFPRLFVTEDKTTTMKLQICPLNQRATTARQTTSGFGNGRMPRVRIILSLNIPPIPLSVRLQTPHEEQMGNLYDLIAARKPSIEGFCNVLSHLFEERHYHTSGSVFAQYSHIDVCNPHSRMTLSNFPNSVKSYHSWHNQEMYAVNDYDIYLKDFRVFQIKNI</sequence>
<evidence type="ECO:0000313" key="1">
    <source>
        <dbReference type="EMBL" id="EGC42831.1"/>
    </source>
</evidence>
<dbReference type="EMBL" id="DS990637">
    <property type="protein sequence ID" value="EGC42831.1"/>
    <property type="molecule type" value="Genomic_DNA"/>
</dbReference>
<dbReference type="AlphaFoldDB" id="F0UA59"/>
<dbReference type="OrthoDB" id="10629327at2759"/>
<organism evidence="2">
    <name type="scientific">Ajellomyces capsulatus (strain H88)</name>
    <name type="common">Darling's disease fungus</name>
    <name type="synonym">Histoplasma capsulatum</name>
    <dbReference type="NCBI Taxonomy" id="544711"/>
    <lineage>
        <taxon>Eukaryota</taxon>
        <taxon>Fungi</taxon>
        <taxon>Dikarya</taxon>
        <taxon>Ascomycota</taxon>
        <taxon>Pezizomycotina</taxon>
        <taxon>Eurotiomycetes</taxon>
        <taxon>Eurotiomycetidae</taxon>
        <taxon>Onygenales</taxon>
        <taxon>Ajellomycetaceae</taxon>
        <taxon>Histoplasma</taxon>
    </lineage>
</organism>
<protein>
    <submittedName>
        <fullName evidence="1">Predicted protein</fullName>
    </submittedName>
</protein>
<evidence type="ECO:0000313" key="2">
    <source>
        <dbReference type="Proteomes" id="UP000008142"/>
    </source>
</evidence>
<accession>F0UA59</accession>
<dbReference type="HOGENOM" id="CLU_1045736_0_0_1"/>
<name>F0UA59_AJEC8</name>
<dbReference type="Proteomes" id="UP000008142">
    <property type="component" value="Unassembled WGS sequence"/>
</dbReference>